<name>A0ABT8F634_9BACT</name>
<dbReference type="Gene3D" id="3.30.450.20">
    <property type="entry name" value="PAS domain"/>
    <property type="match status" value="4"/>
</dbReference>
<dbReference type="InterPro" id="IPR035965">
    <property type="entry name" value="PAS-like_dom_sf"/>
</dbReference>
<dbReference type="PANTHER" id="PTHR32089:SF112">
    <property type="entry name" value="LYSOZYME-LIKE PROTEIN-RELATED"/>
    <property type="match status" value="1"/>
</dbReference>
<feature type="domain" description="HAMP" evidence="8">
    <location>
        <begin position="652"/>
        <end position="704"/>
    </location>
</feature>
<feature type="domain" description="PAC" evidence="7">
    <location>
        <begin position="517"/>
        <end position="571"/>
    </location>
</feature>
<feature type="domain" description="PAS" evidence="6">
    <location>
        <begin position="457"/>
        <end position="490"/>
    </location>
</feature>
<dbReference type="Pfam" id="PF08447">
    <property type="entry name" value="PAS_3"/>
    <property type="match status" value="3"/>
</dbReference>
<dbReference type="InterPro" id="IPR001610">
    <property type="entry name" value="PAC"/>
</dbReference>
<evidence type="ECO:0000313" key="9">
    <source>
        <dbReference type="EMBL" id="MDN4165916.1"/>
    </source>
</evidence>
<feature type="domain" description="Methyl-accepting transducer" evidence="5">
    <location>
        <begin position="723"/>
        <end position="959"/>
    </location>
</feature>
<feature type="domain" description="PAC" evidence="7">
    <location>
        <begin position="397"/>
        <end position="449"/>
    </location>
</feature>
<keyword evidence="10" id="KW-1185">Reference proteome</keyword>
<organism evidence="9 10">
    <name type="scientific">Shiella aurantiaca</name>
    <dbReference type="NCBI Taxonomy" id="3058365"/>
    <lineage>
        <taxon>Bacteria</taxon>
        <taxon>Pseudomonadati</taxon>
        <taxon>Bacteroidota</taxon>
        <taxon>Cytophagia</taxon>
        <taxon>Cytophagales</taxon>
        <taxon>Shiellaceae</taxon>
        <taxon>Shiella</taxon>
    </lineage>
</organism>
<dbReference type="InterPro" id="IPR004089">
    <property type="entry name" value="MCPsignal_dom"/>
</dbReference>
<keyword evidence="4" id="KW-0175">Coiled coil</keyword>
<dbReference type="InterPro" id="IPR000014">
    <property type="entry name" value="PAS"/>
</dbReference>
<evidence type="ECO:0000259" key="7">
    <source>
        <dbReference type="PROSITE" id="PS50113"/>
    </source>
</evidence>
<dbReference type="Gene3D" id="1.10.287.950">
    <property type="entry name" value="Methyl-accepting chemotaxis protein"/>
    <property type="match status" value="1"/>
</dbReference>
<dbReference type="CDD" id="cd00130">
    <property type="entry name" value="PAS"/>
    <property type="match status" value="4"/>
</dbReference>
<dbReference type="Pfam" id="PF18947">
    <property type="entry name" value="HAMP_2"/>
    <property type="match status" value="1"/>
</dbReference>
<reference evidence="9" key="1">
    <citation type="submission" date="2023-06" db="EMBL/GenBank/DDBJ databases">
        <title>Cytophagales bacterium Strain LB-30, isolated from soil.</title>
        <authorList>
            <person name="Liu B."/>
        </authorList>
    </citation>
    <scope>NUCLEOTIDE SEQUENCE</scope>
    <source>
        <strain evidence="9">LB-30</strain>
    </source>
</reference>
<dbReference type="Proteomes" id="UP001168552">
    <property type="component" value="Unassembled WGS sequence"/>
</dbReference>
<proteinExistence type="inferred from homology"/>
<comment type="similarity">
    <text evidence="2">Belongs to the methyl-accepting chemotaxis (MCP) protein family.</text>
</comment>
<comment type="caution">
    <text evidence="9">The sequence shown here is derived from an EMBL/GenBank/DDBJ whole genome shotgun (WGS) entry which is preliminary data.</text>
</comment>
<dbReference type="EMBL" id="JAUHJS010000004">
    <property type="protein sequence ID" value="MDN4165916.1"/>
    <property type="molecule type" value="Genomic_DNA"/>
</dbReference>
<feature type="domain" description="PAS" evidence="6">
    <location>
        <begin position="161"/>
        <end position="237"/>
    </location>
</feature>
<dbReference type="InterPro" id="IPR003660">
    <property type="entry name" value="HAMP_dom"/>
</dbReference>
<dbReference type="RefSeq" id="WP_320004448.1">
    <property type="nucleotide sequence ID" value="NZ_JAUHJS010000004.1"/>
</dbReference>
<evidence type="ECO:0000259" key="5">
    <source>
        <dbReference type="PROSITE" id="PS50111"/>
    </source>
</evidence>
<dbReference type="NCBIfam" id="TIGR00229">
    <property type="entry name" value="sensory_box"/>
    <property type="match status" value="4"/>
</dbReference>
<dbReference type="SMART" id="SM00283">
    <property type="entry name" value="MA"/>
    <property type="match status" value="1"/>
</dbReference>
<dbReference type="SMART" id="SM00086">
    <property type="entry name" value="PAC"/>
    <property type="match status" value="3"/>
</dbReference>
<dbReference type="SMART" id="SM00091">
    <property type="entry name" value="PAS"/>
    <property type="match status" value="4"/>
</dbReference>
<gene>
    <name evidence="9" type="ORF">QWY31_10405</name>
</gene>
<feature type="coiled-coil region" evidence="4">
    <location>
        <begin position="123"/>
        <end position="179"/>
    </location>
</feature>
<keyword evidence="1 3" id="KW-0807">Transducer</keyword>
<evidence type="ECO:0000256" key="2">
    <source>
        <dbReference type="ARBA" id="ARBA00029447"/>
    </source>
</evidence>
<dbReference type="PANTHER" id="PTHR32089">
    <property type="entry name" value="METHYL-ACCEPTING CHEMOTAXIS PROTEIN MCPB"/>
    <property type="match status" value="1"/>
</dbReference>
<accession>A0ABT8F634</accession>
<dbReference type="InterPro" id="IPR013655">
    <property type="entry name" value="PAS_fold_3"/>
</dbReference>
<sequence length="1011" mass="111844">MATTKTPSGGSASANPKLDLTQAMSQVLMPVLMFEHEGLITFFNQASEKLWGLKASVLIGKNVKSLFEQDPFENASSHREGVVMENIVLTGKGEKLPVTLTITAMGTNGSTLYTLFVQDLSPMKQLEMEAQQKVDQIKASEEELRQKLEEIERDTQSNREAQEQMKRELETRMSQINVACIVSESDLKGNIIYVNDKLCEVSQYTREECIGQPHSMFRHPDTPKEVFKEMWSTIGRGQIFRGKIKNRKKDGSPYWVDALIAPVLGPNGKPVKYIGVRYDITETELKTQELEQAANEMKAAEEELRQNMEELSATQEEMARKQIEIQGQMSAIDSTNASIEFKPDGTIISANELFLSAMQYNLTEIEGKHHRMFCDPSYAKSREYELFWDNLRNGRPQVGEFKRIAKDGSEVWIMANYTPVMNQAGVVVKVIKLATNITEQKLKNLDMEGQLEAVGRSSAVIQFDMAGNTLTANENFLSVVGYSLSEIKGRHHRMFVDASYANSQDYKEFWAKLGRGEFVSDTFMRISKSGKPVYIQASYNPIFDLNGNPYKVVKYATDVTEFTTALKAVSNFASELKKGNLNASMDIQASGDLGQMIKDNLALRDTVREILEKVNETVHLAGNEGKLSSRVNVNNPEGAWKQLVDSINLLLQSIAEPMLEFNTLISQMAKGDLTRKFEMASNGDVKNMGDSLNTAIDNLNKLLRNIERNAQTVAGSSTNMIERSESIKNNSNEVATAIAQMAKGAQDQALRTDESSKLVEEVMKSANDMERKANIINKAAEQGQKSSENGLKIIKNLVENMEGISSSAGKTSQSIEVLTQRAEEIARTLNVITDIASQTNLLALNAAIEAARAGDAGRGFAVVAEEIRKLAEDSRRSAVDIEKIIKDVQKDTNAAGKAIETMESSVKQGNSASKEAESIFVEIAKSSDDTFTYSKEIQEATSLQKGTIDSVVKNIEQIVVVAEETAAGTQQIASSSQELNGSMEEITDASNRLSEIALELQSGIGQFKLQK</sequence>
<evidence type="ECO:0000256" key="1">
    <source>
        <dbReference type="ARBA" id="ARBA00023224"/>
    </source>
</evidence>
<evidence type="ECO:0000313" key="10">
    <source>
        <dbReference type="Proteomes" id="UP001168552"/>
    </source>
</evidence>
<evidence type="ECO:0000256" key="3">
    <source>
        <dbReference type="PROSITE-ProRule" id="PRU00284"/>
    </source>
</evidence>
<dbReference type="PROSITE" id="PS50112">
    <property type="entry name" value="PAS"/>
    <property type="match status" value="3"/>
</dbReference>
<feature type="domain" description="PAC" evidence="7">
    <location>
        <begin position="238"/>
        <end position="292"/>
    </location>
</feature>
<dbReference type="SUPFAM" id="SSF55785">
    <property type="entry name" value="PYP-like sensor domain (PAS domain)"/>
    <property type="match status" value="4"/>
</dbReference>
<dbReference type="SUPFAM" id="SSF58104">
    <property type="entry name" value="Methyl-accepting chemotaxis protein (MCP) signaling domain"/>
    <property type="match status" value="1"/>
</dbReference>
<evidence type="ECO:0000259" key="8">
    <source>
        <dbReference type="PROSITE" id="PS50885"/>
    </source>
</evidence>
<dbReference type="CDD" id="cd11386">
    <property type="entry name" value="MCP_signal"/>
    <property type="match status" value="1"/>
</dbReference>
<dbReference type="SMART" id="SM00304">
    <property type="entry name" value="HAMP"/>
    <property type="match status" value="2"/>
</dbReference>
<evidence type="ECO:0000259" key="6">
    <source>
        <dbReference type="PROSITE" id="PS50112"/>
    </source>
</evidence>
<protein>
    <submittedName>
        <fullName evidence="9">PAS domain S-box protein</fullName>
    </submittedName>
</protein>
<dbReference type="PROSITE" id="PS50885">
    <property type="entry name" value="HAMP"/>
    <property type="match status" value="1"/>
</dbReference>
<evidence type="ECO:0000256" key="4">
    <source>
        <dbReference type="SAM" id="Coils"/>
    </source>
</evidence>
<dbReference type="PROSITE" id="PS50111">
    <property type="entry name" value="CHEMOTAXIS_TRANSDUC_2"/>
    <property type="match status" value="1"/>
</dbReference>
<dbReference type="Pfam" id="PF00015">
    <property type="entry name" value="MCPsignal"/>
    <property type="match status" value="1"/>
</dbReference>
<feature type="domain" description="PAS" evidence="6">
    <location>
        <begin position="16"/>
        <end position="86"/>
    </location>
</feature>
<dbReference type="PROSITE" id="PS50113">
    <property type="entry name" value="PAC"/>
    <property type="match status" value="3"/>
</dbReference>
<dbReference type="InterPro" id="IPR000700">
    <property type="entry name" value="PAS-assoc_C"/>
</dbReference>
<dbReference type="Pfam" id="PF13426">
    <property type="entry name" value="PAS_9"/>
    <property type="match status" value="1"/>
</dbReference>
<feature type="coiled-coil region" evidence="4">
    <location>
        <begin position="280"/>
        <end position="324"/>
    </location>
</feature>